<proteinExistence type="predicted"/>
<feature type="compositionally biased region" description="Polar residues" evidence="1">
    <location>
        <begin position="71"/>
        <end position="81"/>
    </location>
</feature>
<feature type="compositionally biased region" description="Basic and acidic residues" evidence="1">
    <location>
        <begin position="185"/>
        <end position="196"/>
    </location>
</feature>
<reference evidence="2" key="2">
    <citation type="submission" date="2023-05" db="EMBL/GenBank/DDBJ databases">
        <authorList>
            <consortium name="Lawrence Berkeley National Laboratory"/>
            <person name="Steindorff A."/>
            <person name="Hensen N."/>
            <person name="Bonometti L."/>
            <person name="Westerberg I."/>
            <person name="Brannstrom I.O."/>
            <person name="Guillou S."/>
            <person name="Cros-Aarteil S."/>
            <person name="Calhoun S."/>
            <person name="Haridas S."/>
            <person name="Kuo A."/>
            <person name="Mondo S."/>
            <person name="Pangilinan J."/>
            <person name="Riley R."/>
            <person name="Labutti K."/>
            <person name="Andreopoulos B."/>
            <person name="Lipzen A."/>
            <person name="Chen C."/>
            <person name="Yanf M."/>
            <person name="Daum C."/>
            <person name="Ng V."/>
            <person name="Clum A."/>
            <person name="Ohm R."/>
            <person name="Martin F."/>
            <person name="Silar P."/>
            <person name="Natvig D."/>
            <person name="Lalanne C."/>
            <person name="Gautier V."/>
            <person name="Ament-Velasquez S.L."/>
            <person name="Kruys A."/>
            <person name="Hutchinson M.I."/>
            <person name="Powell A.J."/>
            <person name="Barry K."/>
            <person name="Miller A.N."/>
            <person name="Grigoriev I.V."/>
            <person name="Debuchy R."/>
            <person name="Gladieux P."/>
            <person name="Thoren M.H."/>
            <person name="Johannesson H."/>
        </authorList>
    </citation>
    <scope>NUCLEOTIDE SEQUENCE</scope>
    <source>
        <strain evidence="2">CBS 508.74</strain>
    </source>
</reference>
<name>A0AAN6TJR5_9PEZI</name>
<accession>A0AAN6TJR5</accession>
<dbReference type="AlphaFoldDB" id="A0AAN6TJR5"/>
<evidence type="ECO:0000313" key="2">
    <source>
        <dbReference type="EMBL" id="KAK4115758.1"/>
    </source>
</evidence>
<feature type="compositionally biased region" description="Basic and acidic residues" evidence="1">
    <location>
        <begin position="327"/>
        <end position="338"/>
    </location>
</feature>
<dbReference type="EMBL" id="MU853334">
    <property type="protein sequence ID" value="KAK4115758.1"/>
    <property type="molecule type" value="Genomic_DNA"/>
</dbReference>
<feature type="compositionally biased region" description="Low complexity" evidence="1">
    <location>
        <begin position="239"/>
        <end position="248"/>
    </location>
</feature>
<gene>
    <name evidence="2" type="ORF">N656DRAFT_775716</name>
</gene>
<feature type="compositionally biased region" description="Low complexity" evidence="1">
    <location>
        <begin position="125"/>
        <end position="144"/>
    </location>
</feature>
<dbReference type="RefSeq" id="XP_064673328.1">
    <property type="nucleotide sequence ID" value="XM_064814493.1"/>
</dbReference>
<dbReference type="GeneID" id="89938618"/>
<feature type="compositionally biased region" description="Basic residues" evidence="1">
    <location>
        <begin position="339"/>
        <end position="351"/>
    </location>
</feature>
<feature type="compositionally biased region" description="Low complexity" evidence="1">
    <location>
        <begin position="45"/>
        <end position="61"/>
    </location>
</feature>
<feature type="compositionally biased region" description="Low complexity" evidence="1">
    <location>
        <begin position="82"/>
        <end position="96"/>
    </location>
</feature>
<keyword evidence="3" id="KW-1185">Reference proteome</keyword>
<reference evidence="2" key="1">
    <citation type="journal article" date="2023" name="Mol. Phylogenet. Evol.">
        <title>Genome-scale phylogeny and comparative genomics of the fungal order Sordariales.</title>
        <authorList>
            <person name="Hensen N."/>
            <person name="Bonometti L."/>
            <person name="Westerberg I."/>
            <person name="Brannstrom I.O."/>
            <person name="Guillou S."/>
            <person name="Cros-Aarteil S."/>
            <person name="Calhoun S."/>
            <person name="Haridas S."/>
            <person name="Kuo A."/>
            <person name="Mondo S."/>
            <person name="Pangilinan J."/>
            <person name="Riley R."/>
            <person name="LaButti K."/>
            <person name="Andreopoulos B."/>
            <person name="Lipzen A."/>
            <person name="Chen C."/>
            <person name="Yan M."/>
            <person name="Daum C."/>
            <person name="Ng V."/>
            <person name="Clum A."/>
            <person name="Steindorff A."/>
            <person name="Ohm R.A."/>
            <person name="Martin F."/>
            <person name="Silar P."/>
            <person name="Natvig D.O."/>
            <person name="Lalanne C."/>
            <person name="Gautier V."/>
            <person name="Ament-Velasquez S.L."/>
            <person name="Kruys A."/>
            <person name="Hutchinson M.I."/>
            <person name="Powell A.J."/>
            <person name="Barry K."/>
            <person name="Miller A.N."/>
            <person name="Grigoriev I.V."/>
            <person name="Debuchy R."/>
            <person name="Gladieux P."/>
            <person name="Hiltunen Thoren M."/>
            <person name="Johannesson H."/>
        </authorList>
    </citation>
    <scope>NUCLEOTIDE SEQUENCE</scope>
    <source>
        <strain evidence="2">CBS 508.74</strain>
    </source>
</reference>
<feature type="region of interest" description="Disordered" evidence="1">
    <location>
        <begin position="38"/>
        <end position="144"/>
    </location>
</feature>
<comment type="caution">
    <text evidence="2">The sequence shown here is derived from an EMBL/GenBank/DDBJ whole genome shotgun (WGS) entry which is preliminary data.</text>
</comment>
<dbReference type="Proteomes" id="UP001302812">
    <property type="component" value="Unassembled WGS sequence"/>
</dbReference>
<organism evidence="2 3">
    <name type="scientific">Canariomyces notabilis</name>
    <dbReference type="NCBI Taxonomy" id="2074819"/>
    <lineage>
        <taxon>Eukaryota</taxon>
        <taxon>Fungi</taxon>
        <taxon>Dikarya</taxon>
        <taxon>Ascomycota</taxon>
        <taxon>Pezizomycotina</taxon>
        <taxon>Sordariomycetes</taxon>
        <taxon>Sordariomycetidae</taxon>
        <taxon>Sordariales</taxon>
        <taxon>Chaetomiaceae</taxon>
        <taxon>Canariomyces</taxon>
    </lineage>
</organism>
<feature type="compositionally biased region" description="Basic and acidic residues" evidence="1">
    <location>
        <begin position="249"/>
        <end position="263"/>
    </location>
</feature>
<evidence type="ECO:0000313" key="3">
    <source>
        <dbReference type="Proteomes" id="UP001302812"/>
    </source>
</evidence>
<sequence length="366" mass="37001">MAPSAGSNPPKLPVAPDVDQIFNRIALGMAKHQRIFDTLAKHRTPSSPSTATATATATGTTPGPGGGFSSLTNPKSNKSQLTSSSRSGNASNSATTRSPKIDDDADLNPAYALPPNAGIGYTPPSASAAAGAGGNKSLASSSADRALRTKILGRNAARQLAERDRLAAAAAGGSGSGGNRKRERGGHASDSEEEVGRAALVRTKAKAKVKVKVKGATAGNGPSEGAGAGDGDKGGKNGEVVSGPVVVVEEGRRGSQGRSRSEDKQEEEETERKRARLGSSSSPPPTPGAGSIEAAASGQGAPTDGEDGVGKGDIFEEVDGGGSKTGEVAEERVITDERKKKKKSKKNKKKSKNENGEGAMNVKAAE</sequence>
<feature type="region of interest" description="Disordered" evidence="1">
    <location>
        <begin position="163"/>
        <end position="366"/>
    </location>
</feature>
<feature type="compositionally biased region" description="Basic residues" evidence="1">
    <location>
        <begin position="203"/>
        <end position="213"/>
    </location>
</feature>
<evidence type="ECO:0000256" key="1">
    <source>
        <dbReference type="SAM" id="MobiDB-lite"/>
    </source>
</evidence>
<protein>
    <submittedName>
        <fullName evidence="2">Uncharacterized protein</fullName>
    </submittedName>
</protein>